<dbReference type="AlphaFoldDB" id="A0A5B9W673"/>
<protein>
    <recommendedName>
        <fullName evidence="4">PcfJ-like protein</fullName>
    </recommendedName>
</protein>
<dbReference type="Pfam" id="PF14284">
    <property type="entry name" value="PcfJ"/>
    <property type="match status" value="1"/>
</dbReference>
<evidence type="ECO:0000313" key="2">
    <source>
        <dbReference type="EMBL" id="QEH36038.1"/>
    </source>
</evidence>
<dbReference type="KEGG" id="agv:OJF2_45960"/>
<proteinExistence type="predicted"/>
<reference evidence="2 3" key="1">
    <citation type="submission" date="2019-08" db="EMBL/GenBank/DDBJ databases">
        <title>Deep-cultivation of Planctomycetes and their phenomic and genomic characterization uncovers novel biology.</title>
        <authorList>
            <person name="Wiegand S."/>
            <person name="Jogler M."/>
            <person name="Boedeker C."/>
            <person name="Pinto D."/>
            <person name="Vollmers J."/>
            <person name="Rivas-Marin E."/>
            <person name="Kohn T."/>
            <person name="Peeters S.H."/>
            <person name="Heuer A."/>
            <person name="Rast P."/>
            <person name="Oberbeckmann S."/>
            <person name="Bunk B."/>
            <person name="Jeske O."/>
            <person name="Meyerdierks A."/>
            <person name="Storesund J.E."/>
            <person name="Kallscheuer N."/>
            <person name="Luecker S."/>
            <person name="Lage O.M."/>
            <person name="Pohl T."/>
            <person name="Merkel B.J."/>
            <person name="Hornburger P."/>
            <person name="Mueller R.-W."/>
            <person name="Bruemmer F."/>
            <person name="Labrenz M."/>
            <person name="Spormann A.M."/>
            <person name="Op den Camp H."/>
            <person name="Overmann J."/>
            <person name="Amann R."/>
            <person name="Jetten M.S.M."/>
            <person name="Mascher T."/>
            <person name="Medema M.H."/>
            <person name="Devos D.P."/>
            <person name="Kaster A.-K."/>
            <person name="Ovreas L."/>
            <person name="Rohde M."/>
            <person name="Galperin M.Y."/>
            <person name="Jogler C."/>
        </authorList>
    </citation>
    <scope>NUCLEOTIDE SEQUENCE [LARGE SCALE GENOMIC DNA]</scope>
    <source>
        <strain evidence="2 3">OJF2</strain>
    </source>
</reference>
<organism evidence="2 3">
    <name type="scientific">Aquisphaera giovannonii</name>
    <dbReference type="NCBI Taxonomy" id="406548"/>
    <lineage>
        <taxon>Bacteria</taxon>
        <taxon>Pseudomonadati</taxon>
        <taxon>Planctomycetota</taxon>
        <taxon>Planctomycetia</taxon>
        <taxon>Isosphaerales</taxon>
        <taxon>Isosphaeraceae</taxon>
        <taxon>Aquisphaera</taxon>
    </lineage>
</organism>
<dbReference type="InterPro" id="IPR025586">
    <property type="entry name" value="PcfJ"/>
</dbReference>
<dbReference type="EMBL" id="CP042997">
    <property type="protein sequence ID" value="QEH36038.1"/>
    <property type="molecule type" value="Genomic_DNA"/>
</dbReference>
<gene>
    <name evidence="2" type="ORF">OJF2_45960</name>
</gene>
<evidence type="ECO:0000313" key="3">
    <source>
        <dbReference type="Proteomes" id="UP000324233"/>
    </source>
</evidence>
<feature type="compositionally biased region" description="Basic and acidic residues" evidence="1">
    <location>
        <begin position="1"/>
        <end position="34"/>
    </location>
</feature>
<accession>A0A5B9W673</accession>
<dbReference type="RefSeq" id="WP_168221981.1">
    <property type="nucleotide sequence ID" value="NZ_CP042997.1"/>
</dbReference>
<evidence type="ECO:0008006" key="4">
    <source>
        <dbReference type="Google" id="ProtNLM"/>
    </source>
</evidence>
<name>A0A5B9W673_9BACT</name>
<keyword evidence="3" id="KW-1185">Reference proteome</keyword>
<feature type="region of interest" description="Disordered" evidence="1">
    <location>
        <begin position="1"/>
        <end position="36"/>
    </location>
</feature>
<evidence type="ECO:0000256" key="1">
    <source>
        <dbReference type="SAM" id="MobiDB-lite"/>
    </source>
</evidence>
<dbReference type="Proteomes" id="UP000324233">
    <property type="component" value="Chromosome"/>
</dbReference>
<sequence length="475" mass="53659">MDARPKSNKQKRQELKEKQARRAVRAAEQRESPRAKAAALTARADWSLRRAKGMHRNLPRFLERLEAETMPSTRAANGLEHLAALYGTVNRAKPNQYPLVPDAAAFRRLVEVCWERTDFLRGQDAGTFGNALLALSAHAGAWVRLPGPWTPKTHNASRQFHSLLRHLLALYDVPTFLNSAWTEGLTPAGVVHQRWFIRVAQGRNLRDAEGLPFPLTKKQAHYYLQAPSDFDAMRAFRWAQLRDMGADERFIRHVVATRLGQSFDHEDFWVTVLRWLVDQPMLDHTQYGPIVDYLHNRRFVANTPNPLGNQPGQPLLVPSQPNLSMKGRDAEGLLRAVADWHRRLGGAGHGPDFSWTPVMLPAFQHEEGEGKSRKVYVITQLTSAHALQGEGRVMGHCVASYAQSCRAGRCSIWSLRMIDAMGLETRLVTLEVDNASRQVVQARRKFNAMPGEKELLLLHRWASAGGPTLSRWATR</sequence>